<sequence length="84" mass="8802">MRLCHLCLAILLSACTKPAPRVILAPHPVPPDLLRPCAGYRGPLPRTEGTLAKAIIAEAQGRACANARLAAVAEILSKPDPKDG</sequence>
<dbReference type="EMBL" id="BAABWU010000011">
    <property type="protein sequence ID" value="GAA6197370.1"/>
    <property type="molecule type" value="Genomic_DNA"/>
</dbReference>
<dbReference type="Proteomes" id="UP001441944">
    <property type="component" value="Unassembled WGS sequence"/>
</dbReference>
<organism evidence="1 2">
    <name type="scientific">Pseudophaeobacter arcticus</name>
    <dbReference type="NCBI Taxonomy" id="385492"/>
    <lineage>
        <taxon>Bacteria</taxon>
        <taxon>Pseudomonadati</taxon>
        <taxon>Pseudomonadota</taxon>
        <taxon>Alphaproteobacteria</taxon>
        <taxon>Rhodobacterales</taxon>
        <taxon>Paracoccaceae</taxon>
        <taxon>Pseudophaeobacter</taxon>
    </lineage>
</organism>
<evidence type="ECO:0000313" key="2">
    <source>
        <dbReference type="Proteomes" id="UP001441944"/>
    </source>
</evidence>
<reference evidence="1 2" key="1">
    <citation type="submission" date="2024-04" db="EMBL/GenBank/DDBJ databases">
        <title>Draft genome sequence of Pseudophaeobacter arcticus NBRC 116598.</title>
        <authorList>
            <person name="Miyakawa T."/>
            <person name="Kusuya Y."/>
            <person name="Miura T."/>
        </authorList>
    </citation>
    <scope>NUCLEOTIDE SEQUENCE [LARGE SCALE GENOMIC DNA]</scope>
    <source>
        <strain evidence="1 2">SU-CL00105</strain>
    </source>
</reference>
<proteinExistence type="predicted"/>
<name>A0ABQ0ANB8_9RHOB</name>
<gene>
    <name evidence="1" type="ORF">NBRC116598_28140</name>
</gene>
<dbReference type="PROSITE" id="PS51257">
    <property type="entry name" value="PROKAR_LIPOPROTEIN"/>
    <property type="match status" value="1"/>
</dbReference>
<comment type="caution">
    <text evidence="1">The sequence shown here is derived from an EMBL/GenBank/DDBJ whole genome shotgun (WGS) entry which is preliminary data.</text>
</comment>
<accession>A0ABQ0ANB8</accession>
<evidence type="ECO:0000313" key="1">
    <source>
        <dbReference type="EMBL" id="GAA6197370.1"/>
    </source>
</evidence>
<dbReference type="Pfam" id="PF23793">
    <property type="entry name" value="LysC"/>
    <property type="match status" value="1"/>
</dbReference>
<keyword evidence="2" id="KW-1185">Reference proteome</keyword>
<dbReference type="InterPro" id="IPR058979">
    <property type="entry name" value="LysC-like"/>
</dbReference>
<protein>
    <submittedName>
        <fullName evidence="1">Uncharacterized protein</fullName>
    </submittedName>
</protein>